<comment type="caution">
    <text evidence="1">The sequence shown here is derived from an EMBL/GenBank/DDBJ whole genome shotgun (WGS) entry which is preliminary data.</text>
</comment>
<protein>
    <recommendedName>
        <fullName evidence="3">DUF2399 domain-containing protein</fullName>
    </recommendedName>
</protein>
<evidence type="ECO:0000313" key="1">
    <source>
        <dbReference type="EMBL" id="RWR31510.1"/>
    </source>
</evidence>
<proteinExistence type="predicted"/>
<sequence length="301" mass="32609">MTVHNRKTRPRGFAPWNPRTETLALLAQVQGVLVEYEAYLPLTIRQTFYRLVGVAGYDKTERAYSRLCETMNRARRAGIIPFHSIRDDGGTRYSAGGWESPAAWLRAMAGSAEHFTMDRQEGQPVRLWLLCEAAGMAPMLARAAREYGVPVLSSGGFDSLTAKHDLARELAEAMQGGQRAEVLHIGDHDPSGVHLFTALAEDVSAMVRGIGGGVDLGFTRLAVTPEQISALGLPTAPPKPTDNRAFEGETVQAEAIPPDVLSLMAREAIAARQDAETRADLLGREAEGRAELVAKLGVAHD</sequence>
<name>A0A443KFI7_9RHOB</name>
<accession>A0A443KFI7</accession>
<evidence type="ECO:0000313" key="2">
    <source>
        <dbReference type="Proteomes" id="UP000284451"/>
    </source>
</evidence>
<dbReference type="EMBL" id="SAUY01000011">
    <property type="protein sequence ID" value="RWR31510.1"/>
    <property type="molecule type" value="Genomic_DNA"/>
</dbReference>
<dbReference type="Proteomes" id="UP000284451">
    <property type="component" value="Unassembled WGS sequence"/>
</dbReference>
<gene>
    <name evidence="1" type="ORF">D2T29_10790</name>
</gene>
<reference evidence="1 2" key="2">
    <citation type="submission" date="2019-01" db="EMBL/GenBank/DDBJ databases">
        <authorList>
            <person name="Li Y."/>
        </authorList>
    </citation>
    <scope>NUCLEOTIDE SEQUENCE [LARGE SCALE GENOMIC DNA]</scope>
    <source>
        <strain evidence="1 2">07D10-4-3</strain>
    </source>
</reference>
<organism evidence="1 2">
    <name type="scientific">Paenirhodobacter populi</name>
    <dbReference type="NCBI Taxonomy" id="2306993"/>
    <lineage>
        <taxon>Bacteria</taxon>
        <taxon>Pseudomonadati</taxon>
        <taxon>Pseudomonadota</taxon>
        <taxon>Alphaproteobacteria</taxon>
        <taxon>Rhodobacterales</taxon>
        <taxon>Rhodobacter group</taxon>
        <taxon>Paenirhodobacter</taxon>
    </lineage>
</organism>
<evidence type="ECO:0008006" key="3">
    <source>
        <dbReference type="Google" id="ProtNLM"/>
    </source>
</evidence>
<reference evidence="1 2" key="1">
    <citation type="submission" date="2019-01" db="EMBL/GenBank/DDBJ databases">
        <title>Sinorhodobacter populi sp. nov. isolated from the symptomatic bark tissue of Populus euramericana canker.</title>
        <authorList>
            <person name="Xu G."/>
        </authorList>
    </citation>
    <scope>NUCLEOTIDE SEQUENCE [LARGE SCALE GENOMIC DNA]</scope>
    <source>
        <strain evidence="1 2">07D10-4-3</strain>
    </source>
</reference>
<dbReference type="RefSeq" id="WP_128232392.1">
    <property type="nucleotide sequence ID" value="NZ_SAUY01000011.1"/>
</dbReference>
<dbReference type="AlphaFoldDB" id="A0A443KFI7"/>